<evidence type="ECO:0000313" key="4">
    <source>
        <dbReference type="Proteomes" id="UP000286268"/>
    </source>
</evidence>
<dbReference type="RefSeq" id="WP_047002052.1">
    <property type="nucleotide sequence ID" value="NZ_CP025746.1"/>
</dbReference>
<dbReference type="OrthoDB" id="5461404at2"/>
<evidence type="ECO:0000259" key="2">
    <source>
        <dbReference type="Pfam" id="PF09851"/>
    </source>
</evidence>
<name>A0A410DUM4_9CLOT</name>
<evidence type="ECO:0000313" key="3">
    <source>
        <dbReference type="EMBL" id="QAA32834.1"/>
    </source>
</evidence>
<feature type="domain" description="SHOCT" evidence="2">
    <location>
        <begin position="54"/>
        <end position="78"/>
    </location>
</feature>
<accession>A0A410DUM4</accession>
<gene>
    <name evidence="3" type="ORF">C1I91_14935</name>
</gene>
<keyword evidence="1" id="KW-0472">Membrane</keyword>
<dbReference type="Proteomes" id="UP000286268">
    <property type="component" value="Chromosome"/>
</dbReference>
<feature type="transmembrane region" description="Helical" evidence="1">
    <location>
        <begin position="12"/>
        <end position="35"/>
    </location>
</feature>
<sequence length="81" mass="9482">MMGYRYGRGYDMMSWGGLFWLIPLVLIIIIAIAAYKITTSGKRNSNITINDNSIEILKQRYARGEIDEEQYRKMRDTIESK</sequence>
<keyword evidence="4" id="KW-1185">Reference proteome</keyword>
<dbReference type="EMBL" id="CP025746">
    <property type="protein sequence ID" value="QAA32834.1"/>
    <property type="molecule type" value="Genomic_DNA"/>
</dbReference>
<keyword evidence="1" id="KW-0812">Transmembrane</keyword>
<proteinExistence type="predicted"/>
<dbReference type="AlphaFoldDB" id="A0A410DUM4"/>
<evidence type="ECO:0000256" key="1">
    <source>
        <dbReference type="SAM" id="Phobius"/>
    </source>
</evidence>
<dbReference type="KEGG" id="cmah:C1I91_14935"/>
<protein>
    <recommendedName>
        <fullName evidence="2">SHOCT domain-containing protein</fullName>
    </recommendedName>
</protein>
<reference evidence="3 4" key="1">
    <citation type="submission" date="2018-01" db="EMBL/GenBank/DDBJ databases">
        <title>Genome Sequencing and Assembly of Anaerobacter polyendosporus strain CT4.</title>
        <authorList>
            <person name="Tachaapaikoon C."/>
            <person name="Sutheeworapong S."/>
            <person name="Jenjaroenpun P."/>
            <person name="Wongsurawat T."/>
            <person name="Nookeaw I."/>
            <person name="Cheawchanlertfa P."/>
            <person name="Kosugi A."/>
            <person name="Cheevadhanarak S."/>
            <person name="Ratanakhanokchai K."/>
        </authorList>
    </citation>
    <scope>NUCLEOTIDE SEQUENCE [LARGE SCALE GENOMIC DNA]</scope>
    <source>
        <strain evidence="3 4">CT4</strain>
    </source>
</reference>
<organism evidence="3 4">
    <name type="scientific">Clostridium manihotivorum</name>
    <dbReference type="NCBI Taxonomy" id="2320868"/>
    <lineage>
        <taxon>Bacteria</taxon>
        <taxon>Bacillati</taxon>
        <taxon>Bacillota</taxon>
        <taxon>Clostridia</taxon>
        <taxon>Eubacteriales</taxon>
        <taxon>Clostridiaceae</taxon>
        <taxon>Clostridium</taxon>
    </lineage>
</organism>
<dbReference type="Pfam" id="PF09851">
    <property type="entry name" value="SHOCT"/>
    <property type="match status" value="1"/>
</dbReference>
<dbReference type="InterPro" id="IPR018649">
    <property type="entry name" value="SHOCT"/>
</dbReference>
<keyword evidence="1" id="KW-1133">Transmembrane helix</keyword>